<dbReference type="HOGENOM" id="CLU_074104_2_0_11"/>
<sequence length="187" mass="20703">MNNCTRIPRSEVRDLFETIHVENPDLPTFGARVLGLYLCVCLTLTCLRHILPQKLLVELYGVSRAAPSRVIAAYTPLIATTLNDQVLIVQDLDPTTQLIVDGTFLRRWSWADHSELYSGKHKTAGLNVQVACIINGTLAWVFKPQDGCVHDTETLRRSGLLDVPTADLPDGMLPLRHAGDKGYIGLT</sequence>
<name>U1RRD4_9ACTO</name>
<evidence type="ECO:0000259" key="3">
    <source>
        <dbReference type="Pfam" id="PF13359"/>
    </source>
</evidence>
<dbReference type="Pfam" id="PF13359">
    <property type="entry name" value="DDE_Tnp_4"/>
    <property type="match status" value="1"/>
</dbReference>
<keyword evidence="5" id="KW-1185">Reference proteome</keyword>
<dbReference type="AlphaFoldDB" id="U1RRD4"/>
<keyword evidence="2" id="KW-0479">Metal-binding</keyword>
<evidence type="ECO:0000256" key="2">
    <source>
        <dbReference type="ARBA" id="ARBA00022723"/>
    </source>
</evidence>
<organism evidence="4 5">
    <name type="scientific">Actinomyces johnsonii F0542</name>
    <dbReference type="NCBI Taxonomy" id="1321818"/>
    <lineage>
        <taxon>Bacteria</taxon>
        <taxon>Bacillati</taxon>
        <taxon>Actinomycetota</taxon>
        <taxon>Actinomycetes</taxon>
        <taxon>Actinomycetales</taxon>
        <taxon>Actinomycetaceae</taxon>
        <taxon>Actinomyces</taxon>
    </lineage>
</organism>
<dbReference type="PATRIC" id="fig|1321818.3.peg.2334"/>
<reference evidence="4 5" key="1">
    <citation type="submission" date="2013-08" db="EMBL/GenBank/DDBJ databases">
        <authorList>
            <person name="Weinstock G."/>
            <person name="Sodergren E."/>
            <person name="Wylie T."/>
            <person name="Fulton L."/>
            <person name="Fulton R."/>
            <person name="Fronick C."/>
            <person name="O'Laughlin M."/>
            <person name="Godfrey J."/>
            <person name="Miner T."/>
            <person name="Herter B."/>
            <person name="Appelbaum E."/>
            <person name="Cordes M."/>
            <person name="Lek S."/>
            <person name="Wollam A."/>
            <person name="Pepin K.H."/>
            <person name="Palsikar V.B."/>
            <person name="Mitreva M."/>
            <person name="Wilson R.K."/>
        </authorList>
    </citation>
    <scope>NUCLEOTIDE SEQUENCE [LARGE SCALE GENOMIC DNA]</scope>
    <source>
        <strain evidence="4 5">F0542</strain>
    </source>
</reference>
<dbReference type="Proteomes" id="UP000016536">
    <property type="component" value="Unassembled WGS sequence"/>
</dbReference>
<accession>U1RRD4</accession>
<evidence type="ECO:0000313" key="4">
    <source>
        <dbReference type="EMBL" id="ERH22218.1"/>
    </source>
</evidence>
<protein>
    <recommendedName>
        <fullName evidence="3">DDE Tnp4 domain-containing protein</fullName>
    </recommendedName>
</protein>
<proteinExistence type="predicted"/>
<dbReference type="EMBL" id="AWSE01000202">
    <property type="protein sequence ID" value="ERH22218.1"/>
    <property type="molecule type" value="Genomic_DNA"/>
</dbReference>
<gene>
    <name evidence="4" type="ORF">HMPREF1979_02802</name>
</gene>
<comment type="cofactor">
    <cofactor evidence="1">
        <name>a divalent metal cation</name>
        <dbReference type="ChEBI" id="CHEBI:60240"/>
    </cofactor>
</comment>
<feature type="domain" description="DDE Tnp4" evidence="3">
    <location>
        <begin position="112"/>
        <end position="184"/>
    </location>
</feature>
<evidence type="ECO:0000256" key="1">
    <source>
        <dbReference type="ARBA" id="ARBA00001968"/>
    </source>
</evidence>
<comment type="caution">
    <text evidence="4">The sequence shown here is derived from an EMBL/GenBank/DDBJ whole genome shotgun (WGS) entry which is preliminary data.</text>
</comment>
<dbReference type="GO" id="GO:0046872">
    <property type="term" value="F:metal ion binding"/>
    <property type="evidence" value="ECO:0007669"/>
    <property type="project" value="UniProtKB-KW"/>
</dbReference>
<evidence type="ECO:0000313" key="5">
    <source>
        <dbReference type="Proteomes" id="UP000016536"/>
    </source>
</evidence>
<dbReference type="InterPro" id="IPR027806">
    <property type="entry name" value="HARBI1_dom"/>
</dbReference>